<proteinExistence type="predicted"/>
<dbReference type="Proteomes" id="UP000885779">
    <property type="component" value="Unassembled WGS sequence"/>
</dbReference>
<sequence length="299" mass="34782">MEKNSRKIQLMIIGAQKAGTSSLKNYLGEHPDIYMHEAHECTFFLDDSLYNMGFDAARTRFYFEDSRFKSSPIIAGKYVSILTSEKAIKRLKDHNPEVKIVIILRNPITRAYSAFWYAKRMGVEYEEQFEKALKLPLSRFNNDEKSIRHCDYIGNGLYDVHLKKVFSHFPKEQIKIFLTEDLKTDPGDVCKKIFRFCKVDESFTPTLETRHNVAAVPKSVSFTRLLFSKNPLKQSIRKIIGSKTAYSIKERLLKFNEKSFVPPPLAPETYNDLVKIFEEHNKALGELIHRDLSSWNKLK</sequence>
<dbReference type="PANTHER" id="PTHR10605:SF56">
    <property type="entry name" value="BIFUNCTIONAL HEPARAN SULFATE N-DEACETYLASE_N-SULFOTRANSFERASE"/>
    <property type="match status" value="1"/>
</dbReference>
<comment type="caution">
    <text evidence="4">The sequence shown here is derived from an EMBL/GenBank/DDBJ whole genome shotgun (WGS) entry which is preliminary data.</text>
</comment>
<evidence type="ECO:0000256" key="1">
    <source>
        <dbReference type="ARBA" id="ARBA00022679"/>
    </source>
</evidence>
<dbReference type="SUPFAM" id="SSF52540">
    <property type="entry name" value="P-loop containing nucleoside triphosphate hydrolases"/>
    <property type="match status" value="1"/>
</dbReference>
<organism evidence="4">
    <name type="scientific">Caldithrix abyssi</name>
    <dbReference type="NCBI Taxonomy" id="187145"/>
    <lineage>
        <taxon>Bacteria</taxon>
        <taxon>Pseudomonadati</taxon>
        <taxon>Calditrichota</taxon>
        <taxon>Calditrichia</taxon>
        <taxon>Calditrichales</taxon>
        <taxon>Calditrichaceae</taxon>
        <taxon>Caldithrix</taxon>
    </lineage>
</organism>
<dbReference type="InterPro" id="IPR027417">
    <property type="entry name" value="P-loop_NTPase"/>
</dbReference>
<name>A0A7V4TZY8_CALAY</name>
<feature type="domain" description="Sulfotransferase" evidence="3">
    <location>
        <begin position="9"/>
        <end position="205"/>
    </location>
</feature>
<keyword evidence="1" id="KW-0808">Transferase</keyword>
<evidence type="ECO:0000313" key="4">
    <source>
        <dbReference type="EMBL" id="HGY54747.1"/>
    </source>
</evidence>
<evidence type="ECO:0000256" key="2">
    <source>
        <dbReference type="ARBA" id="ARBA00023180"/>
    </source>
</evidence>
<reference evidence="4" key="1">
    <citation type="journal article" date="2020" name="mSystems">
        <title>Genome- and Community-Level Interaction Insights into Carbon Utilization and Element Cycling Functions of Hydrothermarchaeota in Hydrothermal Sediment.</title>
        <authorList>
            <person name="Zhou Z."/>
            <person name="Liu Y."/>
            <person name="Xu W."/>
            <person name="Pan J."/>
            <person name="Luo Z.H."/>
            <person name="Li M."/>
        </authorList>
    </citation>
    <scope>NUCLEOTIDE SEQUENCE [LARGE SCALE GENOMIC DNA]</scope>
    <source>
        <strain evidence="4">HyVt-577</strain>
    </source>
</reference>
<gene>
    <name evidence="4" type="ORF">ENK44_03505</name>
</gene>
<dbReference type="EMBL" id="DRQG01000030">
    <property type="protein sequence ID" value="HGY54747.1"/>
    <property type="molecule type" value="Genomic_DNA"/>
</dbReference>
<accession>A0A7V4TZY8</accession>
<dbReference type="InterPro" id="IPR037359">
    <property type="entry name" value="NST/OST"/>
</dbReference>
<dbReference type="AlphaFoldDB" id="A0A7V4TZY8"/>
<protein>
    <recommendedName>
        <fullName evidence="3">Sulfotransferase domain-containing protein</fullName>
    </recommendedName>
</protein>
<dbReference type="Pfam" id="PF00685">
    <property type="entry name" value="Sulfotransfer_1"/>
    <property type="match status" value="1"/>
</dbReference>
<dbReference type="PANTHER" id="PTHR10605">
    <property type="entry name" value="HEPARAN SULFATE SULFOTRANSFERASE"/>
    <property type="match status" value="1"/>
</dbReference>
<dbReference type="GO" id="GO:0008146">
    <property type="term" value="F:sulfotransferase activity"/>
    <property type="evidence" value="ECO:0007669"/>
    <property type="project" value="InterPro"/>
</dbReference>
<evidence type="ECO:0000259" key="3">
    <source>
        <dbReference type="Pfam" id="PF00685"/>
    </source>
</evidence>
<keyword evidence="2" id="KW-0325">Glycoprotein</keyword>
<dbReference type="InterPro" id="IPR000863">
    <property type="entry name" value="Sulfotransferase_dom"/>
</dbReference>
<dbReference type="Gene3D" id="3.40.50.300">
    <property type="entry name" value="P-loop containing nucleotide triphosphate hydrolases"/>
    <property type="match status" value="1"/>
</dbReference>